<feature type="region of interest" description="Disordered" evidence="16">
    <location>
        <begin position="410"/>
        <end position="435"/>
    </location>
</feature>
<evidence type="ECO:0000256" key="15">
    <source>
        <dbReference type="SAM" id="Coils"/>
    </source>
</evidence>
<proteinExistence type="predicted"/>
<keyword evidence="7" id="KW-0106">Calcium</keyword>
<dbReference type="PROSITE" id="PS50222">
    <property type="entry name" value="EF_HAND_2"/>
    <property type="match status" value="1"/>
</dbReference>
<dbReference type="InterPro" id="IPR033122">
    <property type="entry name" value="LETM1-like_RBD"/>
</dbReference>
<dbReference type="PANTHER" id="PTHR14009:SF1">
    <property type="entry name" value="MITOCHONDRIAL PROTON_CALCIUM EXCHANGER PROTEIN"/>
    <property type="match status" value="1"/>
</dbReference>
<keyword evidence="2" id="KW-0813">Transport</keyword>
<feature type="domain" description="EF-hand" evidence="18">
    <location>
        <begin position="636"/>
        <end position="671"/>
    </location>
</feature>
<evidence type="ECO:0000256" key="8">
    <source>
        <dbReference type="ARBA" id="ARBA00022946"/>
    </source>
</evidence>
<dbReference type="Pfam" id="PF07766">
    <property type="entry name" value="LETM1_RBD"/>
    <property type="match status" value="1"/>
</dbReference>
<feature type="compositionally biased region" description="Basic and acidic residues" evidence="16">
    <location>
        <begin position="745"/>
        <end position="763"/>
    </location>
</feature>
<dbReference type="Pfam" id="PF26561">
    <property type="entry name" value="LETM1_C"/>
    <property type="match status" value="1"/>
</dbReference>
<evidence type="ECO:0000256" key="5">
    <source>
        <dbReference type="ARBA" id="ARBA00022723"/>
    </source>
</evidence>
<keyword evidence="13 17" id="KW-0472">Membrane</keyword>
<evidence type="ECO:0000256" key="7">
    <source>
        <dbReference type="ARBA" id="ARBA00022837"/>
    </source>
</evidence>
<reference evidence="21" key="1">
    <citation type="submission" date="2016-11" db="UniProtKB">
        <authorList>
            <consortium name="WormBaseParasite"/>
        </authorList>
    </citation>
    <scope>IDENTIFICATION</scope>
</reference>
<comment type="subcellular location">
    <subcellularLocation>
        <location evidence="1">Mitochondrion inner membrane</location>
        <topology evidence="1">Single-pass membrane protein</topology>
    </subcellularLocation>
</comment>
<dbReference type="InterPro" id="IPR059005">
    <property type="entry name" value="LETM1_C"/>
</dbReference>
<protein>
    <submittedName>
        <fullName evidence="21">Leucine zipper-EF-hand-containing transmembrane protein 1</fullName>
    </submittedName>
</protein>
<dbReference type="PANTHER" id="PTHR14009">
    <property type="entry name" value="LEUCINE ZIPPER-EF-HAND CONTAINING TRANSMEMBRANE PROTEIN"/>
    <property type="match status" value="1"/>
</dbReference>
<dbReference type="WBParaSite" id="BXY_1513100.1">
    <property type="protein sequence ID" value="BXY_1513100.1"/>
    <property type="gene ID" value="BXY_1513100"/>
</dbReference>
<dbReference type="AlphaFoldDB" id="A0A1I7SPY6"/>
<dbReference type="GO" id="GO:0005743">
    <property type="term" value="C:mitochondrial inner membrane"/>
    <property type="evidence" value="ECO:0007669"/>
    <property type="project" value="UniProtKB-SubCell"/>
</dbReference>
<evidence type="ECO:0000256" key="2">
    <source>
        <dbReference type="ARBA" id="ARBA00022448"/>
    </source>
</evidence>
<feature type="transmembrane region" description="Helical" evidence="17">
    <location>
        <begin position="133"/>
        <end position="156"/>
    </location>
</feature>
<feature type="coiled-coil region" evidence="15">
    <location>
        <begin position="43"/>
        <end position="77"/>
    </location>
</feature>
<keyword evidence="6" id="KW-0999">Mitochondrion inner membrane</keyword>
<evidence type="ECO:0000259" key="19">
    <source>
        <dbReference type="PROSITE" id="PS51758"/>
    </source>
</evidence>
<evidence type="ECO:0000256" key="6">
    <source>
        <dbReference type="ARBA" id="ARBA00022792"/>
    </source>
</evidence>
<feature type="domain" description="Letm1 RBD" evidence="19">
    <location>
        <begin position="179"/>
        <end position="468"/>
    </location>
</feature>
<dbReference type="PROSITE" id="PS51758">
    <property type="entry name" value="LETM1_RBD"/>
    <property type="match status" value="1"/>
</dbReference>
<keyword evidence="8" id="KW-0809">Transit peptide</keyword>
<evidence type="ECO:0000256" key="10">
    <source>
        <dbReference type="ARBA" id="ARBA00023054"/>
    </source>
</evidence>
<evidence type="ECO:0000313" key="20">
    <source>
        <dbReference type="Proteomes" id="UP000095284"/>
    </source>
</evidence>
<evidence type="ECO:0000256" key="17">
    <source>
        <dbReference type="SAM" id="Phobius"/>
    </source>
</evidence>
<organism evidence="20 21">
    <name type="scientific">Bursaphelenchus xylophilus</name>
    <name type="common">Pinewood nematode worm</name>
    <name type="synonym">Aphelenchoides xylophilus</name>
    <dbReference type="NCBI Taxonomy" id="6326"/>
    <lineage>
        <taxon>Eukaryota</taxon>
        <taxon>Metazoa</taxon>
        <taxon>Ecdysozoa</taxon>
        <taxon>Nematoda</taxon>
        <taxon>Chromadorea</taxon>
        <taxon>Rhabditida</taxon>
        <taxon>Tylenchina</taxon>
        <taxon>Tylenchomorpha</taxon>
        <taxon>Aphelenchoidea</taxon>
        <taxon>Aphelenchoididae</taxon>
        <taxon>Bursaphelenchus</taxon>
    </lineage>
</organism>
<evidence type="ECO:0000313" key="21">
    <source>
        <dbReference type="WBParaSite" id="BXY_1513100.1"/>
    </source>
</evidence>
<evidence type="ECO:0000256" key="14">
    <source>
        <dbReference type="PROSITE-ProRule" id="PRU01094"/>
    </source>
</evidence>
<dbReference type="Proteomes" id="UP000095284">
    <property type="component" value="Unplaced"/>
</dbReference>
<dbReference type="InterPro" id="IPR044202">
    <property type="entry name" value="LETM1/MDM38-like"/>
</dbReference>
<dbReference type="GO" id="GO:0030003">
    <property type="term" value="P:intracellular monoatomic cation homeostasis"/>
    <property type="evidence" value="ECO:0007669"/>
    <property type="project" value="TreeGrafter"/>
</dbReference>
<sequence>MIGILVRRTGNLSRFHRVNPKFHWNNRHVCVIEPHRFYAANDRSKVEETLKMLKEDLERQQKEETERKKENKALAQKLPLKTRVIHEIKHYYHGFRLLVLETRLSAKYLYRLARGDTLTRRERQQMVRTVSDLFRLIPFSFFVIVPFMELALPFFIKLFPSMLPSTFQEQSKEKEKIRKQLKIRLEMAKFLQDTLEEIALERRKKEEGSAEKSKAYEFSQFLRKVRQEGALVTNEELFKYAKLFEDELTLDNLSMGQLRALCRMLGVQPLGTPEILRFQLNLKLRELKADDRLIMAEGGVDALSIPDLQQACRQRGMRAIGVSEDRLRSQLRQWLELSQNDKMPPSMLLLSRALFLPEDISFSERLKKIVQQLPMELGEQTKQKLTELEGGKVDPKERMALIRSIEDGLKKERQEAKADAEQKKKAEEDKKRADVEKMEAEKAKIEEEDRKLRETLEVEKPAVDTAKDINEVLQTAHDSVKDLHAEVAKFHNVVHEEAEAEKKAKPAKIKSKELEAVEDVLHGSHINEARHDISELKEKVIEHTEDLIEVNTLADDYTETKVAKRLRARVNSMIAGVDTLVAKLESERRLINNKDGTGKAEDIIEAHETDKKQARLVNIADLLNSLSSLKEASDLAKSTRIAEVLKAMDEDTDGKIDAKLALKVIELLGKHGDVEISSSQMQHIIELMKKESAVEGLQKDEQLQKNGVKILERVVPQLLDFGHHEFPIRAANGSDKTPHPTSSEEIVRSDKEDYPPRKPDHSPHPTQSEENVRSETEDYPPRQPDHSPHPTQSEENVRSEKEDHPPRKPDKTPHPTDSEEVVRSEQEVDGKIPPPPPARLRSNQAKVEGKVNRIQHSPQPTDSEEIVRQENAGEDLPPPPHIPPPPPQLSTRPPQK</sequence>
<keyword evidence="10 15" id="KW-0175">Coiled coil</keyword>
<evidence type="ECO:0000256" key="11">
    <source>
        <dbReference type="ARBA" id="ARBA00023065"/>
    </source>
</evidence>
<feature type="compositionally biased region" description="Pro residues" evidence="16">
    <location>
        <begin position="876"/>
        <end position="888"/>
    </location>
</feature>
<name>A0A1I7SPY6_BURXY</name>
<keyword evidence="12 14" id="KW-0496">Mitochondrion</keyword>
<evidence type="ECO:0000256" key="16">
    <source>
        <dbReference type="SAM" id="MobiDB-lite"/>
    </source>
</evidence>
<feature type="compositionally biased region" description="Basic and acidic residues" evidence="16">
    <location>
        <begin position="770"/>
        <end position="788"/>
    </location>
</feature>
<keyword evidence="5" id="KW-0479">Metal-binding</keyword>
<keyword evidence="9 17" id="KW-1133">Transmembrane helix</keyword>
<keyword evidence="4 17" id="KW-0812">Transmembrane</keyword>
<evidence type="ECO:0000256" key="4">
    <source>
        <dbReference type="ARBA" id="ARBA00022692"/>
    </source>
</evidence>
<dbReference type="GO" id="GO:0005509">
    <property type="term" value="F:calcium ion binding"/>
    <property type="evidence" value="ECO:0007669"/>
    <property type="project" value="InterPro"/>
</dbReference>
<feature type="region of interest" description="Disordered" evidence="16">
    <location>
        <begin position="729"/>
        <end position="896"/>
    </location>
</feature>
<evidence type="ECO:0000256" key="12">
    <source>
        <dbReference type="ARBA" id="ARBA00023128"/>
    </source>
</evidence>
<dbReference type="eggNOG" id="KOG1043">
    <property type="taxonomic scope" value="Eukaryota"/>
</dbReference>
<keyword evidence="11" id="KW-0406">Ion transport</keyword>
<accession>A0A1I7SPY6</accession>
<evidence type="ECO:0000256" key="9">
    <source>
        <dbReference type="ARBA" id="ARBA00022989"/>
    </source>
</evidence>
<dbReference type="InterPro" id="IPR002048">
    <property type="entry name" value="EF_hand_dom"/>
</dbReference>
<keyword evidence="3" id="KW-0109">Calcium transport</keyword>
<dbReference type="GO" id="GO:0043022">
    <property type="term" value="F:ribosome binding"/>
    <property type="evidence" value="ECO:0007669"/>
    <property type="project" value="InterPro"/>
</dbReference>
<evidence type="ECO:0000259" key="18">
    <source>
        <dbReference type="PROSITE" id="PS50222"/>
    </source>
</evidence>
<feature type="compositionally biased region" description="Basic and acidic residues" evidence="16">
    <location>
        <begin position="795"/>
        <end position="830"/>
    </location>
</feature>
<evidence type="ECO:0000256" key="1">
    <source>
        <dbReference type="ARBA" id="ARBA00004434"/>
    </source>
</evidence>
<evidence type="ECO:0000256" key="13">
    <source>
        <dbReference type="ARBA" id="ARBA00023136"/>
    </source>
</evidence>
<evidence type="ECO:0000256" key="3">
    <source>
        <dbReference type="ARBA" id="ARBA00022568"/>
    </source>
</evidence>